<dbReference type="InterPro" id="IPR004839">
    <property type="entry name" value="Aminotransferase_I/II_large"/>
</dbReference>
<keyword evidence="8" id="KW-0032">Aminotransferase</keyword>
<protein>
    <submittedName>
        <fullName evidence="7">Aminotransferase class I/II-fold pyridoxal phosphate-dependent enzyme</fullName>
    </submittedName>
    <submittedName>
        <fullName evidence="8">GntR family transcriptional regulator/MocR family aminotransferase</fullName>
    </submittedName>
</protein>
<dbReference type="GO" id="GO:0008483">
    <property type="term" value="F:transaminase activity"/>
    <property type="evidence" value="ECO:0007669"/>
    <property type="project" value="UniProtKB-KW"/>
</dbReference>
<dbReference type="Gene3D" id="1.10.10.10">
    <property type="entry name" value="Winged helix-like DNA-binding domain superfamily/Winged helix DNA-binding domain"/>
    <property type="match status" value="1"/>
</dbReference>
<dbReference type="EMBL" id="CP046904">
    <property type="protein sequence ID" value="QGZ40783.1"/>
    <property type="molecule type" value="Genomic_DNA"/>
</dbReference>
<dbReference type="Gene3D" id="3.40.640.10">
    <property type="entry name" value="Type I PLP-dependent aspartate aminotransferase-like (Major domain)"/>
    <property type="match status" value="1"/>
</dbReference>
<evidence type="ECO:0000313" key="8">
    <source>
        <dbReference type="EMBL" id="TWI40748.1"/>
    </source>
</evidence>
<dbReference type="InterPro" id="IPR036388">
    <property type="entry name" value="WH-like_DNA-bd_sf"/>
</dbReference>
<dbReference type="InterPro" id="IPR000524">
    <property type="entry name" value="Tscrpt_reg_HTH_GntR"/>
</dbReference>
<dbReference type="PANTHER" id="PTHR46577">
    <property type="entry name" value="HTH-TYPE TRANSCRIPTIONAL REGULATORY PROTEIN GABR"/>
    <property type="match status" value="1"/>
</dbReference>
<dbReference type="PANTHER" id="PTHR46577:SF1">
    <property type="entry name" value="HTH-TYPE TRANSCRIPTIONAL REGULATORY PROTEIN GABR"/>
    <property type="match status" value="1"/>
</dbReference>
<keyword evidence="8" id="KW-0808">Transferase</keyword>
<dbReference type="EMBL" id="VLKW01000020">
    <property type="protein sequence ID" value="TWI40748.1"/>
    <property type="molecule type" value="Genomic_DNA"/>
</dbReference>
<dbReference type="Pfam" id="PF00392">
    <property type="entry name" value="GntR"/>
    <property type="match status" value="1"/>
</dbReference>
<evidence type="ECO:0000256" key="5">
    <source>
        <dbReference type="ARBA" id="ARBA00023163"/>
    </source>
</evidence>
<evidence type="ECO:0000313" key="7">
    <source>
        <dbReference type="EMBL" id="QGZ40783.1"/>
    </source>
</evidence>
<reference evidence="7 10" key="3">
    <citation type="submission" date="2019-12" db="EMBL/GenBank/DDBJ databases">
        <title>Draft Genome Sequences of Six Type Strains of the Genus Massilia.</title>
        <authorList>
            <person name="Miess H."/>
            <person name="Frediansyah A."/>
            <person name="Goeker M."/>
            <person name="Gross H."/>
        </authorList>
    </citation>
    <scope>NUCLEOTIDE SEQUENCE [LARGE SCALE GENOMIC DNA]</scope>
    <source>
        <strain evidence="7 10">DSM 26639</strain>
    </source>
</reference>
<dbReference type="Proteomes" id="UP000437862">
    <property type="component" value="Chromosome"/>
</dbReference>
<proteinExistence type="inferred from homology"/>
<dbReference type="Proteomes" id="UP000315112">
    <property type="component" value="Unassembled WGS sequence"/>
</dbReference>
<dbReference type="CDD" id="cd00609">
    <property type="entry name" value="AAT_like"/>
    <property type="match status" value="1"/>
</dbReference>
<dbReference type="OrthoDB" id="9804020at2"/>
<dbReference type="GO" id="GO:0030170">
    <property type="term" value="F:pyridoxal phosphate binding"/>
    <property type="evidence" value="ECO:0007669"/>
    <property type="project" value="InterPro"/>
</dbReference>
<dbReference type="InterPro" id="IPR051446">
    <property type="entry name" value="HTH_trans_reg/aminotransferase"/>
</dbReference>
<evidence type="ECO:0000313" key="9">
    <source>
        <dbReference type="Proteomes" id="UP000315112"/>
    </source>
</evidence>
<evidence type="ECO:0000256" key="4">
    <source>
        <dbReference type="ARBA" id="ARBA00023125"/>
    </source>
</evidence>
<dbReference type="InterPro" id="IPR015421">
    <property type="entry name" value="PyrdxlP-dep_Trfase_major"/>
</dbReference>
<keyword evidence="2" id="KW-0663">Pyridoxal phosphate</keyword>
<comment type="similarity">
    <text evidence="1">In the C-terminal section; belongs to the class-I pyridoxal-phosphate-dependent aminotransferase family.</text>
</comment>
<dbReference type="SMART" id="SM00345">
    <property type="entry name" value="HTH_GNTR"/>
    <property type="match status" value="1"/>
</dbReference>
<gene>
    <name evidence="7" type="ORF">GO485_18070</name>
    <name evidence="8" type="ORF">IP92_05837</name>
</gene>
<dbReference type="SUPFAM" id="SSF53383">
    <property type="entry name" value="PLP-dependent transferases"/>
    <property type="match status" value="1"/>
</dbReference>
<keyword evidence="5" id="KW-0804">Transcription</keyword>
<dbReference type="RefSeq" id="WP_145882086.1">
    <property type="nucleotide sequence ID" value="NZ_CP046904.1"/>
</dbReference>
<dbReference type="InterPro" id="IPR015424">
    <property type="entry name" value="PyrdxlP-dep_Trfase"/>
</dbReference>
<dbReference type="Pfam" id="PF00155">
    <property type="entry name" value="Aminotran_1_2"/>
    <property type="match status" value="1"/>
</dbReference>
<evidence type="ECO:0000259" key="6">
    <source>
        <dbReference type="PROSITE" id="PS50949"/>
    </source>
</evidence>
<keyword evidence="4" id="KW-0238">DNA-binding</keyword>
<accession>A0A562P8J8</accession>
<feature type="domain" description="HTH gntR-type" evidence="6">
    <location>
        <begin position="19"/>
        <end position="86"/>
    </location>
</feature>
<dbReference type="GO" id="GO:0003677">
    <property type="term" value="F:DNA binding"/>
    <property type="evidence" value="ECO:0007669"/>
    <property type="project" value="UniProtKB-KW"/>
</dbReference>
<dbReference type="GO" id="GO:0003700">
    <property type="term" value="F:DNA-binding transcription factor activity"/>
    <property type="evidence" value="ECO:0007669"/>
    <property type="project" value="InterPro"/>
</dbReference>
<evidence type="ECO:0000313" key="10">
    <source>
        <dbReference type="Proteomes" id="UP000437862"/>
    </source>
</evidence>
<dbReference type="PROSITE" id="PS50949">
    <property type="entry name" value="HTH_GNTR"/>
    <property type="match status" value="1"/>
</dbReference>
<keyword evidence="3" id="KW-0805">Transcription regulation</keyword>
<dbReference type="CDD" id="cd07377">
    <property type="entry name" value="WHTH_GntR"/>
    <property type="match status" value="1"/>
</dbReference>
<keyword evidence="10" id="KW-1185">Reference proteome</keyword>
<sequence>MDYALLLSTFARDHGHASWPRQRLLHECLRHAIRTGTLAPGTQLVATRALAAELGVARNTVLYAYEQLASEGFVVPDRRGTRVAALLSDAARVRRRDNVPVPQAGLARRAQNLRHVSNGARDGEAFVPGVPDLHAFPLALWRRLLDRAWRDLEPAQLNYGDPAGEWALRVAIADYLRASRGVVCEADQVFITDGSQATLDLCARGCADEGDTVWIEQPGYGGALAAFRAAGLDVVEIPVDEDGMNPAVQDWKQRRPRLIYTTPSHQYPVGSVLSLTRRMALIDGARRTGALIVEDDYDSEFRHDGAPLAAMQGLAPDAPVLYCGTFSKTMFPGLRIGYLVVPPALAPQMAQLRAQSASTGRAAEQLALAEFLTSGQFALHLRRMRRLYRERRDALVAALERHLGPIAQVHGASAGMHLSLRLPDDLPDEEIRARAREEGIVVNALSTHAVERGTGWNGLMLGYAQVPAEQMDPLIRRLAAVIHLAAWSNKRRA</sequence>
<evidence type="ECO:0000256" key="1">
    <source>
        <dbReference type="ARBA" id="ARBA00005384"/>
    </source>
</evidence>
<reference evidence="8 9" key="1">
    <citation type="journal article" date="2015" name="Stand. Genomic Sci.">
        <title>Genomic Encyclopedia of Bacterial and Archaeal Type Strains, Phase III: the genomes of soil and plant-associated and newly described type strains.</title>
        <authorList>
            <person name="Whitman W.B."/>
            <person name="Woyke T."/>
            <person name="Klenk H.P."/>
            <person name="Zhou Y."/>
            <person name="Lilburn T.G."/>
            <person name="Beck B.J."/>
            <person name="De Vos P."/>
            <person name="Vandamme P."/>
            <person name="Eisen J.A."/>
            <person name="Garrity G."/>
            <person name="Hugenholtz P."/>
            <person name="Kyrpides N.C."/>
        </authorList>
    </citation>
    <scope>NUCLEOTIDE SEQUENCE [LARGE SCALE GENOMIC DNA]</scope>
    <source>
        <strain evidence="8 9">CGMCC 1.10685</strain>
    </source>
</reference>
<name>A0A562P8J8_9BURK</name>
<organism evidence="8 9">
    <name type="scientific">Pseudoduganella flava</name>
    <dbReference type="NCBI Taxonomy" id="871742"/>
    <lineage>
        <taxon>Bacteria</taxon>
        <taxon>Pseudomonadati</taxon>
        <taxon>Pseudomonadota</taxon>
        <taxon>Betaproteobacteria</taxon>
        <taxon>Burkholderiales</taxon>
        <taxon>Oxalobacteraceae</taxon>
        <taxon>Telluria group</taxon>
        <taxon>Pseudoduganella</taxon>
    </lineage>
</organism>
<dbReference type="AlphaFoldDB" id="A0A562P8J8"/>
<reference evidence="8" key="2">
    <citation type="submission" date="2019-07" db="EMBL/GenBank/DDBJ databases">
        <authorList>
            <person name="Whitman W."/>
            <person name="Huntemann M."/>
            <person name="Clum A."/>
            <person name="Pillay M."/>
            <person name="Palaniappan K."/>
            <person name="Varghese N."/>
            <person name="Mikhailova N."/>
            <person name="Stamatis D."/>
            <person name="Reddy T."/>
            <person name="Daum C."/>
            <person name="Shapiro N."/>
            <person name="Ivanova N."/>
            <person name="Kyrpides N."/>
            <person name="Woyke T."/>
        </authorList>
    </citation>
    <scope>NUCLEOTIDE SEQUENCE</scope>
    <source>
        <strain evidence="8">CGMCC 1.10685</strain>
    </source>
</reference>
<dbReference type="InterPro" id="IPR036390">
    <property type="entry name" value="WH_DNA-bd_sf"/>
</dbReference>
<dbReference type="SUPFAM" id="SSF46785">
    <property type="entry name" value="Winged helix' DNA-binding domain"/>
    <property type="match status" value="1"/>
</dbReference>
<evidence type="ECO:0000256" key="3">
    <source>
        <dbReference type="ARBA" id="ARBA00023015"/>
    </source>
</evidence>
<evidence type="ECO:0000256" key="2">
    <source>
        <dbReference type="ARBA" id="ARBA00022898"/>
    </source>
</evidence>